<reference evidence="1" key="1">
    <citation type="journal article" date="2023" name="IScience">
        <title>Live-bearing cockroach genome reveals convergent evolutionary mechanisms linked to viviparity in insects and beyond.</title>
        <authorList>
            <person name="Fouks B."/>
            <person name="Harrison M.C."/>
            <person name="Mikhailova A.A."/>
            <person name="Marchal E."/>
            <person name="English S."/>
            <person name="Carruthers M."/>
            <person name="Jennings E.C."/>
            <person name="Chiamaka E.L."/>
            <person name="Frigard R.A."/>
            <person name="Pippel M."/>
            <person name="Attardo G.M."/>
            <person name="Benoit J.B."/>
            <person name="Bornberg-Bauer E."/>
            <person name="Tobe S.S."/>
        </authorList>
    </citation>
    <scope>NUCLEOTIDE SEQUENCE</scope>
    <source>
        <strain evidence="1">Stay&amp;Tobe</strain>
    </source>
</reference>
<protein>
    <submittedName>
        <fullName evidence="1">Uncharacterized protein</fullName>
    </submittedName>
</protein>
<keyword evidence="2" id="KW-1185">Reference proteome</keyword>
<dbReference type="EMBL" id="JASPKZ010003859">
    <property type="protein sequence ID" value="KAJ9591725.1"/>
    <property type="molecule type" value="Genomic_DNA"/>
</dbReference>
<dbReference type="AlphaFoldDB" id="A0AAD8A2Z4"/>
<evidence type="ECO:0000313" key="1">
    <source>
        <dbReference type="EMBL" id="KAJ9591725.1"/>
    </source>
</evidence>
<sequence length="315" mass="36712">RLTYTLAHRETAALLFKILKNQIQLYRISNRSVEYWPKPPRVSTIIKSSLRHLVYELRVKMALNMQQQITIAAWAITWNFVNLLDKFKMRQSHCWTMIGWEGLLGKRILDETVNGDWYSDILRQIVLPHRCQLCLDVNGEQILARIAQHVLCLKVQSSLQFTISQLKNISVSIITSSINLSFSKKIKTKVRKNASSVQTFPPFITHVRYNLKTKVRKNASSVQTFPPFITHVKYNLKTKVRKNASSVQTFPPFITHVRYNLKTKVRKNASSVQTFPPFITHVKYNLKTKVQTFPPFITPTWTSYPNSKIWLRILV</sequence>
<accession>A0AAD8A2Z4</accession>
<name>A0AAD8A2Z4_DIPPU</name>
<dbReference type="Proteomes" id="UP001233999">
    <property type="component" value="Unassembled WGS sequence"/>
</dbReference>
<reference evidence="1" key="2">
    <citation type="submission" date="2023-05" db="EMBL/GenBank/DDBJ databases">
        <authorList>
            <person name="Fouks B."/>
        </authorList>
    </citation>
    <scope>NUCLEOTIDE SEQUENCE</scope>
    <source>
        <strain evidence="1">Stay&amp;Tobe</strain>
        <tissue evidence="1">Testes</tissue>
    </source>
</reference>
<proteinExistence type="predicted"/>
<comment type="caution">
    <text evidence="1">The sequence shown here is derived from an EMBL/GenBank/DDBJ whole genome shotgun (WGS) entry which is preliminary data.</text>
</comment>
<organism evidence="1 2">
    <name type="scientific">Diploptera punctata</name>
    <name type="common">Pacific beetle cockroach</name>
    <dbReference type="NCBI Taxonomy" id="6984"/>
    <lineage>
        <taxon>Eukaryota</taxon>
        <taxon>Metazoa</taxon>
        <taxon>Ecdysozoa</taxon>
        <taxon>Arthropoda</taxon>
        <taxon>Hexapoda</taxon>
        <taxon>Insecta</taxon>
        <taxon>Pterygota</taxon>
        <taxon>Neoptera</taxon>
        <taxon>Polyneoptera</taxon>
        <taxon>Dictyoptera</taxon>
        <taxon>Blattodea</taxon>
        <taxon>Blaberoidea</taxon>
        <taxon>Blaberidae</taxon>
        <taxon>Diplopterinae</taxon>
        <taxon>Diploptera</taxon>
    </lineage>
</organism>
<feature type="non-terminal residue" evidence="1">
    <location>
        <position position="315"/>
    </location>
</feature>
<gene>
    <name evidence="1" type="ORF">L9F63_001753</name>
</gene>
<evidence type="ECO:0000313" key="2">
    <source>
        <dbReference type="Proteomes" id="UP001233999"/>
    </source>
</evidence>